<dbReference type="Proteomes" id="UP000046155">
    <property type="component" value="Unassembled WGS sequence"/>
</dbReference>
<keyword evidence="1" id="KW-1133">Transmembrane helix</keyword>
<organism evidence="2 3">
    <name type="scientific">Syntrophaceticus schinkii</name>
    <dbReference type="NCBI Taxonomy" id="499207"/>
    <lineage>
        <taxon>Bacteria</taxon>
        <taxon>Bacillati</taxon>
        <taxon>Bacillota</taxon>
        <taxon>Clostridia</taxon>
        <taxon>Thermoanaerobacterales</taxon>
        <taxon>Thermoanaerobacterales Family III. Incertae Sedis</taxon>
        <taxon>Syntrophaceticus</taxon>
    </lineage>
</organism>
<dbReference type="EMBL" id="CDRZ01000248">
    <property type="protein sequence ID" value="CEO89510.1"/>
    <property type="molecule type" value="Genomic_DNA"/>
</dbReference>
<accession>A0A0B7MHH0</accession>
<protein>
    <submittedName>
        <fullName evidence="2">Uncharacterized protein</fullName>
    </submittedName>
</protein>
<keyword evidence="1" id="KW-0812">Transmembrane</keyword>
<keyword evidence="3" id="KW-1185">Reference proteome</keyword>
<reference evidence="3" key="1">
    <citation type="submission" date="2015-01" db="EMBL/GenBank/DDBJ databases">
        <authorList>
            <person name="Manzoor Shahid"/>
            <person name="Zubair Saima"/>
        </authorList>
    </citation>
    <scope>NUCLEOTIDE SEQUENCE [LARGE SCALE GENOMIC DNA]</scope>
    <source>
        <strain evidence="3">Sp3</strain>
    </source>
</reference>
<gene>
    <name evidence="2" type="ORF">SSCH_500011</name>
</gene>
<dbReference type="PANTHER" id="PTHR34351">
    <property type="entry name" value="SLR1927 PROTEIN-RELATED"/>
    <property type="match status" value="1"/>
</dbReference>
<evidence type="ECO:0000313" key="2">
    <source>
        <dbReference type="EMBL" id="CEO89510.1"/>
    </source>
</evidence>
<sequence length="368" mass="42203">MVGLKMRKMVKKKIAGVCLCLILGLLFIITESKIFLALLSFLLMIIVIEVIRIGLLKKKCSFQLLMQTSGQKKEILKGKLIVHNNSIFPVIDAYCKLHVKNVLTNKGYAINVPFALKAKHSEEFPLEIISEHCGGLRITVDQVNYLDFSRSFKTTKIIGTSIKSTIFPNMITENNRWDFSARMNQDSTVYSEYKSGHDPGEIIGHKEYSPGDNIRYIHWKLTAKIDKTMVKELGFPVDDTFVLFYETKLPHENITPDTLDDYAAQFASIALYLVEQRVLYTIAFYNSEKKSCEFHKVGSEQELYNIFTDLFDQVRVVDDKSSLNDCLFEEEQFGVLYYFALDEVVIPNTINHEVVVIPYLTKGIENEE</sequence>
<keyword evidence="1" id="KW-0472">Membrane</keyword>
<dbReference type="PANTHER" id="PTHR34351:SF2">
    <property type="entry name" value="DUF58 DOMAIN-CONTAINING PROTEIN"/>
    <property type="match status" value="1"/>
</dbReference>
<feature type="transmembrane region" description="Helical" evidence="1">
    <location>
        <begin position="12"/>
        <end position="29"/>
    </location>
</feature>
<name>A0A0B7MHH0_9FIRM</name>
<feature type="transmembrane region" description="Helical" evidence="1">
    <location>
        <begin position="35"/>
        <end position="56"/>
    </location>
</feature>
<proteinExistence type="predicted"/>
<dbReference type="AlphaFoldDB" id="A0A0B7MHH0"/>
<evidence type="ECO:0000313" key="3">
    <source>
        <dbReference type="Proteomes" id="UP000046155"/>
    </source>
</evidence>
<evidence type="ECO:0000256" key="1">
    <source>
        <dbReference type="SAM" id="Phobius"/>
    </source>
</evidence>